<sequence length="94" mass="10473">MKQTFEVKNVKCSGCAGTLKKALLEEFGEVEVDLEVEPRKITLDVEERQMEALKLKLRSLGYPLTSDNLNSFQTVGTTAKSFVSCAIGKMDEKK</sequence>
<dbReference type="InterPro" id="IPR006121">
    <property type="entry name" value="HMA_dom"/>
</dbReference>
<dbReference type="GO" id="GO:0046872">
    <property type="term" value="F:metal ion binding"/>
    <property type="evidence" value="ECO:0007669"/>
    <property type="project" value="InterPro"/>
</dbReference>
<accession>A0A6S6T8P5</accession>
<dbReference type="AlphaFoldDB" id="A0A6S6T8P5"/>
<proteinExistence type="predicted"/>
<evidence type="ECO:0000313" key="2">
    <source>
        <dbReference type="EMBL" id="CAA6812968.1"/>
    </source>
</evidence>
<name>A0A6S6T8P5_9BACT</name>
<feature type="domain" description="HMA" evidence="1">
    <location>
        <begin position="4"/>
        <end position="62"/>
    </location>
</feature>
<gene>
    <name evidence="2" type="ORF">HELGO_WM40014</name>
</gene>
<dbReference type="CDD" id="cd00371">
    <property type="entry name" value="HMA"/>
    <property type="match status" value="1"/>
</dbReference>
<organism evidence="2">
    <name type="scientific">uncultured Sulfurovum sp</name>
    <dbReference type="NCBI Taxonomy" id="269237"/>
    <lineage>
        <taxon>Bacteria</taxon>
        <taxon>Pseudomonadati</taxon>
        <taxon>Campylobacterota</taxon>
        <taxon>Epsilonproteobacteria</taxon>
        <taxon>Campylobacterales</taxon>
        <taxon>Sulfurovaceae</taxon>
        <taxon>Sulfurovum</taxon>
        <taxon>environmental samples</taxon>
    </lineage>
</organism>
<reference evidence="2" key="1">
    <citation type="submission" date="2020-01" db="EMBL/GenBank/DDBJ databases">
        <authorList>
            <person name="Meier V. D."/>
            <person name="Meier V D."/>
        </authorList>
    </citation>
    <scope>NUCLEOTIDE SEQUENCE</scope>
    <source>
        <strain evidence="2">HLG_WM_MAG_02</strain>
    </source>
</reference>
<dbReference type="EMBL" id="CACVAZ010000077">
    <property type="protein sequence ID" value="CAA6812968.1"/>
    <property type="molecule type" value="Genomic_DNA"/>
</dbReference>
<dbReference type="Gene3D" id="3.30.70.100">
    <property type="match status" value="1"/>
</dbReference>
<dbReference type="InterPro" id="IPR036163">
    <property type="entry name" value="HMA_dom_sf"/>
</dbReference>
<evidence type="ECO:0000259" key="1">
    <source>
        <dbReference type="Pfam" id="PF00403"/>
    </source>
</evidence>
<dbReference type="SUPFAM" id="SSF55008">
    <property type="entry name" value="HMA, heavy metal-associated domain"/>
    <property type="match status" value="1"/>
</dbReference>
<protein>
    <submittedName>
        <fullName evidence="2">Heavy metal transporter</fullName>
    </submittedName>
</protein>
<dbReference type="Pfam" id="PF00403">
    <property type="entry name" value="HMA"/>
    <property type="match status" value="1"/>
</dbReference>